<dbReference type="InterPro" id="IPR036390">
    <property type="entry name" value="WH_DNA-bd_sf"/>
</dbReference>
<dbReference type="Gene3D" id="1.10.10.10">
    <property type="entry name" value="Winged helix-like DNA-binding domain superfamily/Winged helix DNA-binding domain"/>
    <property type="match status" value="1"/>
</dbReference>
<comment type="caution">
    <text evidence="6">The sequence shown here is derived from an EMBL/GenBank/DDBJ whole genome shotgun (WGS) entry which is preliminary data.</text>
</comment>
<dbReference type="InterPro" id="IPR000232">
    <property type="entry name" value="HSF_DNA-bd"/>
</dbReference>
<dbReference type="AlphaFoldDB" id="A0A9N8DA49"/>
<feature type="domain" description="HSF-type DNA-binding" evidence="5">
    <location>
        <begin position="61"/>
        <end position="150"/>
    </location>
</feature>
<dbReference type="PANTHER" id="PTHR10015:SF206">
    <property type="entry name" value="HSF-TYPE DNA-BINDING DOMAIN-CONTAINING PROTEIN"/>
    <property type="match status" value="1"/>
</dbReference>
<proteinExistence type="predicted"/>
<evidence type="ECO:0000256" key="3">
    <source>
        <dbReference type="ARBA" id="ARBA00023242"/>
    </source>
</evidence>
<dbReference type="OrthoDB" id="70209at2759"/>
<protein>
    <recommendedName>
        <fullName evidence="5">HSF-type DNA-binding domain-containing protein</fullName>
    </recommendedName>
</protein>
<evidence type="ECO:0000256" key="1">
    <source>
        <dbReference type="ARBA" id="ARBA00004123"/>
    </source>
</evidence>
<dbReference type="PANTHER" id="PTHR10015">
    <property type="entry name" value="HEAT SHOCK TRANSCRIPTION FACTOR"/>
    <property type="match status" value="1"/>
</dbReference>
<dbReference type="GO" id="GO:0003700">
    <property type="term" value="F:DNA-binding transcription factor activity"/>
    <property type="evidence" value="ECO:0007669"/>
    <property type="project" value="InterPro"/>
</dbReference>
<name>A0A9N8DA49_9STRA</name>
<feature type="compositionally biased region" description="Polar residues" evidence="4">
    <location>
        <begin position="167"/>
        <end position="176"/>
    </location>
</feature>
<keyword evidence="2" id="KW-0238">DNA-binding</keyword>
<keyword evidence="7" id="KW-1185">Reference proteome</keyword>
<dbReference type="GO" id="GO:0005634">
    <property type="term" value="C:nucleus"/>
    <property type="evidence" value="ECO:0007669"/>
    <property type="project" value="UniProtKB-SubCell"/>
</dbReference>
<evidence type="ECO:0000259" key="5">
    <source>
        <dbReference type="Pfam" id="PF00447"/>
    </source>
</evidence>
<dbReference type="InterPro" id="IPR036388">
    <property type="entry name" value="WH-like_DNA-bd_sf"/>
</dbReference>
<accession>A0A9N8DA49</accession>
<reference evidence="6" key="1">
    <citation type="submission" date="2020-06" db="EMBL/GenBank/DDBJ databases">
        <authorList>
            <consortium name="Plant Systems Biology data submission"/>
        </authorList>
    </citation>
    <scope>NUCLEOTIDE SEQUENCE</scope>
    <source>
        <strain evidence="6">D6</strain>
    </source>
</reference>
<organism evidence="6 7">
    <name type="scientific">Seminavis robusta</name>
    <dbReference type="NCBI Taxonomy" id="568900"/>
    <lineage>
        <taxon>Eukaryota</taxon>
        <taxon>Sar</taxon>
        <taxon>Stramenopiles</taxon>
        <taxon>Ochrophyta</taxon>
        <taxon>Bacillariophyta</taxon>
        <taxon>Bacillariophyceae</taxon>
        <taxon>Bacillariophycidae</taxon>
        <taxon>Naviculales</taxon>
        <taxon>Naviculaceae</taxon>
        <taxon>Seminavis</taxon>
    </lineage>
</organism>
<gene>
    <name evidence="6" type="ORF">SEMRO_56_G032590.1</name>
</gene>
<dbReference type="GO" id="GO:0043565">
    <property type="term" value="F:sequence-specific DNA binding"/>
    <property type="evidence" value="ECO:0007669"/>
    <property type="project" value="InterPro"/>
</dbReference>
<dbReference type="Proteomes" id="UP001153069">
    <property type="component" value="Unassembled WGS sequence"/>
</dbReference>
<feature type="compositionally biased region" description="Low complexity" evidence="4">
    <location>
        <begin position="23"/>
        <end position="38"/>
    </location>
</feature>
<comment type="subcellular location">
    <subcellularLocation>
        <location evidence="1">Nucleus</location>
    </subcellularLocation>
</comment>
<sequence>MDGNSMAADRKQASSDAPRTKKSSSSDLGSDSVSYVSGRGAAPGHAPNGLILKGGRVRLPDKLMEYLNKDVAPEALYWMPDGDSFALDTEKAPAQVLTKYFSGTKMTSFLRSISRWGFKRVFYHSLERHVYAFHHPLFKKSSPHLEKEMKMIVAAPTKARRSKQKKGSSQEANGTPQLPVATDALSGAPPEAAPPATPLVVLTAPAPPPALLNVAAMQPSSHVNDSLGVNSLYALQQLTGATTNAAAAGMSQMQQPLGPSQAFPQSHLALQNSSTRSSGNSSPTFQLLQLALARQQAQQLQQQQEEQRRQAMILGLFQKTLQAPPNNNNNQG</sequence>
<feature type="region of interest" description="Disordered" evidence="4">
    <location>
        <begin position="156"/>
        <end position="192"/>
    </location>
</feature>
<evidence type="ECO:0000256" key="4">
    <source>
        <dbReference type="SAM" id="MobiDB-lite"/>
    </source>
</evidence>
<evidence type="ECO:0000313" key="6">
    <source>
        <dbReference type="EMBL" id="CAB9499203.1"/>
    </source>
</evidence>
<keyword evidence="3" id="KW-0539">Nucleus</keyword>
<feature type="region of interest" description="Disordered" evidence="4">
    <location>
        <begin position="1"/>
        <end position="41"/>
    </location>
</feature>
<dbReference type="Pfam" id="PF00447">
    <property type="entry name" value="HSF_DNA-bind"/>
    <property type="match status" value="1"/>
</dbReference>
<evidence type="ECO:0000256" key="2">
    <source>
        <dbReference type="ARBA" id="ARBA00023125"/>
    </source>
</evidence>
<dbReference type="EMBL" id="CAICTM010000055">
    <property type="protein sequence ID" value="CAB9499203.1"/>
    <property type="molecule type" value="Genomic_DNA"/>
</dbReference>
<evidence type="ECO:0000313" key="7">
    <source>
        <dbReference type="Proteomes" id="UP001153069"/>
    </source>
</evidence>
<dbReference type="SUPFAM" id="SSF46785">
    <property type="entry name" value="Winged helix' DNA-binding domain"/>
    <property type="match status" value="1"/>
</dbReference>